<dbReference type="RefSeq" id="WP_257715145.1">
    <property type="nucleotide sequence ID" value="NZ_JANJOU010000003.1"/>
</dbReference>
<dbReference type="InterPro" id="IPR013424">
    <property type="entry name" value="Ice-binding_C"/>
</dbReference>
<evidence type="ECO:0000259" key="2">
    <source>
        <dbReference type="Pfam" id="PF07589"/>
    </source>
</evidence>
<organism evidence="3 4">
    <name type="scientific">Roseomonas populi</name>
    <dbReference type="NCBI Taxonomy" id="3121582"/>
    <lineage>
        <taxon>Bacteria</taxon>
        <taxon>Pseudomonadati</taxon>
        <taxon>Pseudomonadota</taxon>
        <taxon>Alphaproteobacteria</taxon>
        <taxon>Acetobacterales</taxon>
        <taxon>Roseomonadaceae</taxon>
        <taxon>Roseomonas</taxon>
    </lineage>
</organism>
<sequence length="247" mass="25137">MASRHLAFLPALAVVGLALGPSPARAALQLFADVGGTTFSCFDNQACDTNPTTGVLSLGNAVNINGVVVNGSIQTSTGNPATPGLVNVLNSSALTVTNTNATSTSATVAISDTDFTGPANSYSTSGSGTFQDAVGSLITLNWFNDANNAQGADSATDTPGTLVDTFTYNVTRVADSFAHSETGAASDPGAFSMTLQFLYTLTPGGQLLSRGMTELKPRVVPVPEPASLSLMGVGLLALGLMARRRMV</sequence>
<dbReference type="Pfam" id="PF07589">
    <property type="entry name" value="PEP-CTERM"/>
    <property type="match status" value="1"/>
</dbReference>
<protein>
    <submittedName>
        <fullName evidence="3">PEP-CTERM sorting domain-containing protein</fullName>
    </submittedName>
</protein>
<feature type="chain" id="PRO_5047056552" evidence="1">
    <location>
        <begin position="27"/>
        <end position="247"/>
    </location>
</feature>
<name>A0ABT1X3C0_9PROT</name>
<dbReference type="NCBIfam" id="TIGR02595">
    <property type="entry name" value="PEP_CTERM"/>
    <property type="match status" value="1"/>
</dbReference>
<dbReference type="EMBL" id="JANJOU010000003">
    <property type="protein sequence ID" value="MCR0981469.1"/>
    <property type="molecule type" value="Genomic_DNA"/>
</dbReference>
<keyword evidence="1" id="KW-0732">Signal</keyword>
<dbReference type="Proteomes" id="UP001524642">
    <property type="component" value="Unassembled WGS sequence"/>
</dbReference>
<gene>
    <name evidence="3" type="ORF">NRP21_05355</name>
</gene>
<comment type="caution">
    <text evidence="3">The sequence shown here is derived from an EMBL/GenBank/DDBJ whole genome shotgun (WGS) entry which is preliminary data.</text>
</comment>
<evidence type="ECO:0000313" key="3">
    <source>
        <dbReference type="EMBL" id="MCR0981469.1"/>
    </source>
</evidence>
<evidence type="ECO:0000256" key="1">
    <source>
        <dbReference type="SAM" id="SignalP"/>
    </source>
</evidence>
<accession>A0ABT1X3C0</accession>
<keyword evidence="4" id="KW-1185">Reference proteome</keyword>
<feature type="domain" description="Ice-binding protein C-terminal" evidence="2">
    <location>
        <begin position="221"/>
        <end position="245"/>
    </location>
</feature>
<feature type="signal peptide" evidence="1">
    <location>
        <begin position="1"/>
        <end position="26"/>
    </location>
</feature>
<evidence type="ECO:0000313" key="4">
    <source>
        <dbReference type="Proteomes" id="UP001524642"/>
    </source>
</evidence>
<proteinExistence type="predicted"/>
<reference evidence="3 4" key="1">
    <citation type="submission" date="2022-06" db="EMBL/GenBank/DDBJ databases">
        <title>Roseomonas CN29.</title>
        <authorList>
            <person name="Cheng Y."/>
            <person name="He X."/>
        </authorList>
    </citation>
    <scope>NUCLEOTIDE SEQUENCE [LARGE SCALE GENOMIC DNA]</scope>
    <source>
        <strain evidence="3 4">CN29</strain>
    </source>
</reference>